<dbReference type="AlphaFoldDB" id="A0A4Q1BZY4"/>
<gene>
    <name evidence="8" type="ORF">ESB04_05835</name>
</gene>
<dbReference type="OrthoDB" id="9811718at2"/>
<evidence type="ECO:0000313" key="9">
    <source>
        <dbReference type="Proteomes" id="UP000289455"/>
    </source>
</evidence>
<feature type="domain" description="NADH:quinone oxidoreductase/Mrp antiporter transmembrane" evidence="7">
    <location>
        <begin position="140"/>
        <end position="433"/>
    </location>
</feature>
<evidence type="ECO:0000256" key="5">
    <source>
        <dbReference type="RuleBase" id="RU000320"/>
    </source>
</evidence>
<feature type="transmembrane region" description="Helical" evidence="6">
    <location>
        <begin position="20"/>
        <end position="43"/>
    </location>
</feature>
<feature type="transmembrane region" description="Helical" evidence="6">
    <location>
        <begin position="468"/>
        <end position="492"/>
    </location>
</feature>
<feature type="transmembrane region" description="Helical" evidence="6">
    <location>
        <begin position="173"/>
        <end position="197"/>
    </location>
</feature>
<evidence type="ECO:0000256" key="4">
    <source>
        <dbReference type="ARBA" id="ARBA00023136"/>
    </source>
</evidence>
<feature type="transmembrane region" description="Helical" evidence="6">
    <location>
        <begin position="55"/>
        <end position="76"/>
    </location>
</feature>
<dbReference type="Pfam" id="PF00361">
    <property type="entry name" value="Proton_antipo_M"/>
    <property type="match status" value="1"/>
</dbReference>
<sequence length="493" mass="54752">MFSPEILQTLPQKLEGISQGLSLMIPELVVIIWVMVGILAELFLHGRSQRFASSWRYFVTQIGLLLALVLAIQRMQTGLVGWASFSTFWINAGSNSVNSLILFLSIILILINQAQQKSFQFEEKIGFLSILGGALLVSISSHWLSIFLSIEWMSLGTYLLVGIRKDAEGSRAVLPYVLFGLASTAFLLYGISFIYGITGTLLISDPAFSRGITSSDPLLVGLALSLVACSLFFKLSLAPFHPWSPDVIESLPAAWMAWISTAPKIAITFLGIRLLHFIPIALEVPIAFFAILTLLIGNLGALSQQNTKRLMAYSGIAHGGFMAMAWLFPSQQAVESLTFYSLIYGLSTVLVFYIIDQAPRNTYQSNDLEPWSGWSKTHPLNSLFLLLGLVALAGLPPAGSFIAKVTYFSLLWEKYQNSNQILTLVLFITAVLTTAIGIFYYLKIPYYMYFKKSRNENTLIISDENKNLWVYAVLVVLILGCFITPTAIWNFLK</sequence>
<evidence type="ECO:0000256" key="6">
    <source>
        <dbReference type="SAM" id="Phobius"/>
    </source>
</evidence>
<name>A0A4Q1BZY4_9BACT</name>
<evidence type="ECO:0000256" key="3">
    <source>
        <dbReference type="ARBA" id="ARBA00022989"/>
    </source>
</evidence>
<accession>A0A4Q1BZY4</accession>
<dbReference type="InterPro" id="IPR001750">
    <property type="entry name" value="ND/Mrp_TM"/>
</dbReference>
<feature type="transmembrane region" description="Helical" evidence="6">
    <location>
        <begin position="337"/>
        <end position="355"/>
    </location>
</feature>
<evidence type="ECO:0000259" key="7">
    <source>
        <dbReference type="Pfam" id="PF00361"/>
    </source>
</evidence>
<feature type="transmembrane region" description="Helical" evidence="6">
    <location>
        <begin position="96"/>
        <end position="114"/>
    </location>
</feature>
<dbReference type="GO" id="GO:0016020">
    <property type="term" value="C:membrane"/>
    <property type="evidence" value="ECO:0007669"/>
    <property type="project" value="UniProtKB-SubCell"/>
</dbReference>
<evidence type="ECO:0000256" key="2">
    <source>
        <dbReference type="ARBA" id="ARBA00022692"/>
    </source>
</evidence>
<dbReference type="RefSeq" id="WP_129026792.1">
    <property type="nucleotide sequence ID" value="NZ_SDHY01000003.1"/>
</dbReference>
<dbReference type="PANTHER" id="PTHR22773">
    <property type="entry name" value="NADH DEHYDROGENASE"/>
    <property type="match status" value="1"/>
</dbReference>
<feature type="transmembrane region" description="Helical" evidence="6">
    <location>
        <begin position="218"/>
        <end position="241"/>
    </location>
</feature>
<reference evidence="8 9" key="1">
    <citation type="submission" date="2019-01" db="EMBL/GenBank/DDBJ databases">
        <title>Cytophagaceae bacterium strain CAR-16.</title>
        <authorList>
            <person name="Chen W.-M."/>
        </authorList>
    </citation>
    <scope>NUCLEOTIDE SEQUENCE [LARGE SCALE GENOMIC DNA]</scope>
    <source>
        <strain evidence="8 9">CAR-16</strain>
    </source>
</reference>
<protein>
    <submittedName>
        <fullName evidence="8">NADH-quinone oxidoreductase subunit N</fullName>
    </submittedName>
</protein>
<organism evidence="8 9">
    <name type="scientific">Aquirufa rosea</name>
    <dbReference type="NCBI Taxonomy" id="2509241"/>
    <lineage>
        <taxon>Bacteria</taxon>
        <taxon>Pseudomonadati</taxon>
        <taxon>Bacteroidota</taxon>
        <taxon>Cytophagia</taxon>
        <taxon>Cytophagales</taxon>
        <taxon>Flectobacillaceae</taxon>
        <taxon>Aquirufa</taxon>
    </lineage>
</organism>
<keyword evidence="9" id="KW-1185">Reference proteome</keyword>
<dbReference type="Proteomes" id="UP000289455">
    <property type="component" value="Unassembled WGS sequence"/>
</dbReference>
<keyword evidence="2 5" id="KW-0812">Transmembrane</keyword>
<evidence type="ECO:0000313" key="8">
    <source>
        <dbReference type="EMBL" id="RXK49695.1"/>
    </source>
</evidence>
<proteinExistence type="predicted"/>
<feature type="transmembrane region" description="Helical" evidence="6">
    <location>
        <begin position="421"/>
        <end position="442"/>
    </location>
</feature>
<comment type="subcellular location">
    <subcellularLocation>
        <location evidence="1">Endomembrane system</location>
        <topology evidence="1">Multi-pass membrane protein</topology>
    </subcellularLocation>
    <subcellularLocation>
        <location evidence="5">Membrane</location>
        <topology evidence="5">Multi-pass membrane protein</topology>
    </subcellularLocation>
</comment>
<keyword evidence="3 6" id="KW-1133">Transmembrane helix</keyword>
<feature type="transmembrane region" description="Helical" evidence="6">
    <location>
        <begin position="126"/>
        <end position="153"/>
    </location>
</feature>
<feature type="transmembrane region" description="Helical" evidence="6">
    <location>
        <begin position="310"/>
        <end position="328"/>
    </location>
</feature>
<keyword evidence="4 6" id="KW-0472">Membrane</keyword>
<comment type="caution">
    <text evidence="8">The sequence shown here is derived from an EMBL/GenBank/DDBJ whole genome shotgun (WGS) entry which is preliminary data.</text>
</comment>
<dbReference type="GO" id="GO:0012505">
    <property type="term" value="C:endomembrane system"/>
    <property type="evidence" value="ECO:0007669"/>
    <property type="project" value="UniProtKB-SubCell"/>
</dbReference>
<feature type="transmembrane region" description="Helical" evidence="6">
    <location>
        <begin position="383"/>
        <end position="409"/>
    </location>
</feature>
<dbReference type="EMBL" id="SDHY01000003">
    <property type="protein sequence ID" value="RXK49695.1"/>
    <property type="molecule type" value="Genomic_DNA"/>
</dbReference>
<evidence type="ECO:0000256" key="1">
    <source>
        <dbReference type="ARBA" id="ARBA00004127"/>
    </source>
</evidence>
<feature type="transmembrane region" description="Helical" evidence="6">
    <location>
        <begin position="284"/>
        <end position="304"/>
    </location>
</feature>